<dbReference type="EMBL" id="QEFC01001461">
    <property type="protein sequence ID" value="KAE9457761.1"/>
    <property type="molecule type" value="Genomic_DNA"/>
</dbReference>
<gene>
    <name evidence="3" type="ORF">C3L33_10334</name>
</gene>
<feature type="region of interest" description="Disordered" evidence="1">
    <location>
        <begin position="1"/>
        <end position="24"/>
    </location>
</feature>
<dbReference type="Pfam" id="PF23622">
    <property type="entry name" value="LRR_At1g61320_AtMIF1"/>
    <property type="match status" value="1"/>
</dbReference>
<dbReference type="SUPFAM" id="SSF81383">
    <property type="entry name" value="F-box domain"/>
    <property type="match status" value="1"/>
</dbReference>
<dbReference type="Gene3D" id="1.20.1280.50">
    <property type="match status" value="1"/>
</dbReference>
<comment type="caution">
    <text evidence="3">The sequence shown here is derived from an EMBL/GenBank/DDBJ whole genome shotgun (WGS) entry which is preliminary data.</text>
</comment>
<evidence type="ECO:0000259" key="2">
    <source>
        <dbReference type="PROSITE" id="PS50181"/>
    </source>
</evidence>
<reference evidence="3 4" key="1">
    <citation type="journal article" date="2019" name="Genome Biol. Evol.">
        <title>The Rhododendron genome and chromosomal organization provide insight into shared whole-genome duplications across the heath family (Ericaceae).</title>
        <authorList>
            <person name="Soza V.L."/>
            <person name="Lindsley D."/>
            <person name="Waalkes A."/>
            <person name="Ramage E."/>
            <person name="Patwardhan R.P."/>
            <person name="Burton J.N."/>
            <person name="Adey A."/>
            <person name="Kumar A."/>
            <person name="Qiu R."/>
            <person name="Shendure J."/>
            <person name="Hall B."/>
        </authorList>
    </citation>
    <scope>NUCLEOTIDE SEQUENCE [LARGE SCALE GENOMIC DNA]</scope>
    <source>
        <strain evidence="3">RSF 1966-606</strain>
    </source>
</reference>
<dbReference type="Proteomes" id="UP000428333">
    <property type="component" value="Linkage Group LG06"/>
</dbReference>
<evidence type="ECO:0000256" key="1">
    <source>
        <dbReference type="SAM" id="MobiDB-lite"/>
    </source>
</evidence>
<proteinExistence type="predicted"/>
<dbReference type="SMART" id="SM00579">
    <property type="entry name" value="FBD"/>
    <property type="match status" value="1"/>
</dbReference>
<dbReference type="InterPro" id="IPR050232">
    <property type="entry name" value="FBL13/AtMIF1-like"/>
</dbReference>
<feature type="domain" description="F-box" evidence="2">
    <location>
        <begin position="23"/>
        <end position="71"/>
    </location>
</feature>
<dbReference type="InterPro" id="IPR055357">
    <property type="entry name" value="LRR_At1g61320_AtMIF1"/>
</dbReference>
<dbReference type="AlphaFoldDB" id="A0A6A4LMX3"/>
<feature type="compositionally biased region" description="Basic residues" evidence="1">
    <location>
        <begin position="1"/>
        <end position="11"/>
    </location>
</feature>
<protein>
    <recommendedName>
        <fullName evidence="2">F-box domain-containing protein</fullName>
    </recommendedName>
</protein>
<dbReference type="OrthoDB" id="1868670at2759"/>
<organism evidence="3 4">
    <name type="scientific">Rhododendron williamsianum</name>
    <dbReference type="NCBI Taxonomy" id="262921"/>
    <lineage>
        <taxon>Eukaryota</taxon>
        <taxon>Viridiplantae</taxon>
        <taxon>Streptophyta</taxon>
        <taxon>Embryophyta</taxon>
        <taxon>Tracheophyta</taxon>
        <taxon>Spermatophyta</taxon>
        <taxon>Magnoliopsida</taxon>
        <taxon>eudicotyledons</taxon>
        <taxon>Gunneridae</taxon>
        <taxon>Pentapetalae</taxon>
        <taxon>asterids</taxon>
        <taxon>Ericales</taxon>
        <taxon>Ericaceae</taxon>
        <taxon>Ericoideae</taxon>
        <taxon>Rhodoreae</taxon>
        <taxon>Rhododendron</taxon>
    </lineage>
</organism>
<accession>A0A6A4LMX3</accession>
<dbReference type="PANTHER" id="PTHR31900:SF32">
    <property type="entry name" value="F-BOX_RNI_FBD-LIKE DOMAIN PROTEIN"/>
    <property type="match status" value="1"/>
</dbReference>
<dbReference type="PANTHER" id="PTHR31900">
    <property type="entry name" value="F-BOX/RNI SUPERFAMILY PROTEIN-RELATED"/>
    <property type="match status" value="1"/>
</dbReference>
<dbReference type="Pfam" id="PF08387">
    <property type="entry name" value="FBD"/>
    <property type="match status" value="1"/>
</dbReference>
<dbReference type="InterPro" id="IPR036047">
    <property type="entry name" value="F-box-like_dom_sf"/>
</dbReference>
<keyword evidence="4" id="KW-1185">Reference proteome</keyword>
<dbReference type="InterPro" id="IPR001810">
    <property type="entry name" value="F-box_dom"/>
</dbReference>
<dbReference type="CDD" id="cd22160">
    <property type="entry name" value="F-box_AtFBL13-like"/>
    <property type="match status" value="1"/>
</dbReference>
<dbReference type="InterPro" id="IPR053781">
    <property type="entry name" value="F-box_AtFBL13-like"/>
</dbReference>
<dbReference type="Pfam" id="PF00646">
    <property type="entry name" value="F-box"/>
    <property type="match status" value="1"/>
</dbReference>
<dbReference type="InterPro" id="IPR006566">
    <property type="entry name" value="FBD"/>
</dbReference>
<evidence type="ECO:0000313" key="4">
    <source>
        <dbReference type="Proteomes" id="UP000428333"/>
    </source>
</evidence>
<feature type="non-terminal residue" evidence="3">
    <location>
        <position position="1"/>
    </location>
</feature>
<name>A0A6A4LMX3_9ERIC</name>
<dbReference type="PROSITE" id="PS50181">
    <property type="entry name" value="FBOX"/>
    <property type="match status" value="1"/>
</dbReference>
<dbReference type="SMART" id="SM00256">
    <property type="entry name" value="FBOX"/>
    <property type="match status" value="1"/>
</dbReference>
<evidence type="ECO:0000313" key="3">
    <source>
        <dbReference type="EMBL" id="KAE9457761.1"/>
    </source>
</evidence>
<sequence>METRSAKRRRLSISQNESDRSREDRISDLPDAILQHILFLLPIKSTAKTSILSKRWRSLWTSLPDLDFTTITHFPNNNNNNIITARKRVQTKGLESMEFINHVLSRRDNNCDLRTLRFCAQFTFSRLNSLIRCAVRHRVRELDIEVATNDYFNFPRCILTCDTLRVFKLKSRYPGFRLPPPCTMKTGFQSLHTLSLSLIISYDHSSLNDLFTEPSFPLLKKLNLDACLGLKQLKISCKGIEDLTVENCLQLNDLEVFSGKLERLRVASCFHEYSSDSCVKIDAPRLRILAWEYNALTERCCVENLSSVDEASVGFFVLHEAITAAKLRSVSDFLSGLCHAKCFTLESQCVEILSKNNHFTSTILSHPFNSLKTLELHTSLDEHNIPALACLFRSSPTLHTLVLKVIYDYKIGRRRWNRVLWDISGSGEERYWESQTQALKSFLHHLKVVKIHGFSECENDVSLAKFLLMHGKVLQEMTLSSGHNSSRDPLRRERIRSQMMGLSRASSDAKLAFQ</sequence>